<dbReference type="InterPro" id="IPR036282">
    <property type="entry name" value="Glutathione-S-Trfase_C_sf"/>
</dbReference>
<dbReference type="InterPro" id="IPR040079">
    <property type="entry name" value="Glutathione_S-Trfase"/>
</dbReference>
<dbReference type="Gene3D" id="1.20.1050.10">
    <property type="match status" value="1"/>
</dbReference>
<keyword evidence="3" id="KW-1185">Reference proteome</keyword>
<dbReference type="SUPFAM" id="SSF47616">
    <property type="entry name" value="GST C-terminal domain-like"/>
    <property type="match status" value="1"/>
</dbReference>
<dbReference type="Gene3D" id="3.40.30.10">
    <property type="entry name" value="Glutaredoxin"/>
    <property type="match status" value="1"/>
</dbReference>
<dbReference type="PROSITE" id="PS50404">
    <property type="entry name" value="GST_NTER"/>
    <property type="match status" value="1"/>
</dbReference>
<dbReference type="EMBL" id="JBBKZU010000003">
    <property type="protein sequence ID" value="MEJ8811372.1"/>
    <property type="molecule type" value="Genomic_DNA"/>
</dbReference>
<protein>
    <submittedName>
        <fullName evidence="2">Glutathione S-transferase family protein</fullName>
    </submittedName>
</protein>
<dbReference type="InterPro" id="IPR036249">
    <property type="entry name" value="Thioredoxin-like_sf"/>
</dbReference>
<comment type="caution">
    <text evidence="2">The sequence shown here is derived from an EMBL/GenBank/DDBJ whole genome shotgun (WGS) entry which is preliminary data.</text>
</comment>
<dbReference type="RefSeq" id="WP_340356661.1">
    <property type="nucleotide sequence ID" value="NZ_JBBKZU010000003.1"/>
</dbReference>
<reference evidence="2 3" key="1">
    <citation type="submission" date="2024-03" db="EMBL/GenBank/DDBJ databases">
        <title>Novel species of the genus Variovorax.</title>
        <authorList>
            <person name="Liu Q."/>
            <person name="Xin Y.-H."/>
        </authorList>
    </citation>
    <scope>NUCLEOTIDE SEQUENCE [LARGE SCALE GENOMIC DNA]</scope>
    <source>
        <strain evidence="2 3">KACC 18899</strain>
    </source>
</reference>
<dbReference type="SFLD" id="SFLDS00019">
    <property type="entry name" value="Glutathione_Transferase_(cytos"/>
    <property type="match status" value="1"/>
</dbReference>
<dbReference type="CDD" id="cd03057">
    <property type="entry name" value="GST_N_Beta"/>
    <property type="match status" value="1"/>
</dbReference>
<sequence>MNDHAKRYVLYGAPGSGATPVHAALTLIGIPIETVDVAPWKGEAERDKLAHVNPMRQAPVLVLPSGEVITESAAILMWLAERHPEAALAPPADHPLRAQYLRWMAYVPSSIYSMYWVRDEPSRLAADAESEKVILERTRERIAECWRMMDAQVPRGTPYLLGAKLGVLDLYVAVVSRWTPGRHRFYREAPRMAEVVRRVDAEPRLADFWAARFPFTPGWEGPETA</sequence>
<evidence type="ECO:0000313" key="3">
    <source>
        <dbReference type="Proteomes" id="UP001365846"/>
    </source>
</evidence>
<evidence type="ECO:0000313" key="2">
    <source>
        <dbReference type="EMBL" id="MEJ8811372.1"/>
    </source>
</evidence>
<dbReference type="InterPro" id="IPR004045">
    <property type="entry name" value="Glutathione_S-Trfase_N"/>
</dbReference>
<dbReference type="Proteomes" id="UP001365846">
    <property type="component" value="Unassembled WGS sequence"/>
</dbReference>
<dbReference type="PANTHER" id="PTHR44051">
    <property type="entry name" value="GLUTATHIONE S-TRANSFERASE-RELATED"/>
    <property type="match status" value="1"/>
</dbReference>
<gene>
    <name evidence="2" type="ORF">WKW77_09870</name>
</gene>
<feature type="domain" description="GST N-terminal" evidence="1">
    <location>
        <begin position="5"/>
        <end position="87"/>
    </location>
</feature>
<name>A0ABU8VCI3_9BURK</name>
<organism evidence="2 3">
    <name type="scientific">Variovorax ureilyticus</name>
    <dbReference type="NCBI Taxonomy" id="1836198"/>
    <lineage>
        <taxon>Bacteria</taxon>
        <taxon>Pseudomonadati</taxon>
        <taxon>Pseudomonadota</taxon>
        <taxon>Betaproteobacteria</taxon>
        <taxon>Burkholderiales</taxon>
        <taxon>Comamonadaceae</taxon>
        <taxon>Variovorax</taxon>
    </lineage>
</organism>
<dbReference type="SUPFAM" id="SSF52833">
    <property type="entry name" value="Thioredoxin-like"/>
    <property type="match status" value="1"/>
</dbReference>
<dbReference type="SFLD" id="SFLDG00358">
    <property type="entry name" value="Main_(cytGST)"/>
    <property type="match status" value="1"/>
</dbReference>
<evidence type="ECO:0000259" key="1">
    <source>
        <dbReference type="PROSITE" id="PS50404"/>
    </source>
</evidence>
<dbReference type="Pfam" id="PF13417">
    <property type="entry name" value="GST_N_3"/>
    <property type="match status" value="1"/>
</dbReference>
<accession>A0ABU8VCI3</accession>
<dbReference type="PANTHER" id="PTHR44051:SF8">
    <property type="entry name" value="GLUTATHIONE S-TRANSFERASE GSTA"/>
    <property type="match status" value="1"/>
</dbReference>
<proteinExistence type="predicted"/>